<feature type="region of interest" description="Disordered" evidence="1">
    <location>
        <begin position="44"/>
        <end position="83"/>
    </location>
</feature>
<reference evidence="3" key="1">
    <citation type="journal article" date="2010" name="Nat. Biotechnol.">
        <title>Draft genome sequence of the oilseed species Ricinus communis.</title>
        <authorList>
            <person name="Chan A.P."/>
            <person name="Crabtree J."/>
            <person name="Zhao Q."/>
            <person name="Lorenzi H."/>
            <person name="Orvis J."/>
            <person name="Puiu D."/>
            <person name="Melake-Berhan A."/>
            <person name="Jones K.M."/>
            <person name="Redman J."/>
            <person name="Chen G."/>
            <person name="Cahoon E.B."/>
            <person name="Gedil M."/>
            <person name="Stanke M."/>
            <person name="Haas B.J."/>
            <person name="Wortman J.R."/>
            <person name="Fraser-Liggett C.M."/>
            <person name="Ravel J."/>
            <person name="Rabinowicz P.D."/>
        </authorList>
    </citation>
    <scope>NUCLEOTIDE SEQUENCE [LARGE SCALE GENOMIC DNA]</scope>
    <source>
        <strain evidence="3">cv. Hale</strain>
    </source>
</reference>
<organism evidence="2 3">
    <name type="scientific">Ricinus communis</name>
    <name type="common">Castor bean</name>
    <dbReference type="NCBI Taxonomy" id="3988"/>
    <lineage>
        <taxon>Eukaryota</taxon>
        <taxon>Viridiplantae</taxon>
        <taxon>Streptophyta</taxon>
        <taxon>Embryophyta</taxon>
        <taxon>Tracheophyta</taxon>
        <taxon>Spermatophyta</taxon>
        <taxon>Magnoliopsida</taxon>
        <taxon>eudicotyledons</taxon>
        <taxon>Gunneridae</taxon>
        <taxon>Pentapetalae</taxon>
        <taxon>rosids</taxon>
        <taxon>fabids</taxon>
        <taxon>Malpighiales</taxon>
        <taxon>Euphorbiaceae</taxon>
        <taxon>Acalyphoideae</taxon>
        <taxon>Acalypheae</taxon>
        <taxon>Ricinus</taxon>
    </lineage>
</organism>
<dbReference type="InParanoid" id="B9T7A7"/>
<protein>
    <submittedName>
        <fullName evidence="2">Uncharacterized protein</fullName>
    </submittedName>
</protein>
<gene>
    <name evidence="2" type="ORF">RCOM_0002690</name>
</gene>
<keyword evidence="3" id="KW-1185">Reference proteome</keyword>
<accession>B9T7A7</accession>
<dbReference type="EMBL" id="EQ974729">
    <property type="protein sequence ID" value="EEF28254.1"/>
    <property type="molecule type" value="Genomic_DNA"/>
</dbReference>
<dbReference type="AlphaFoldDB" id="B9T7A7"/>
<evidence type="ECO:0000313" key="3">
    <source>
        <dbReference type="Proteomes" id="UP000008311"/>
    </source>
</evidence>
<feature type="non-terminal residue" evidence="2">
    <location>
        <position position="1"/>
    </location>
</feature>
<name>B9T7A7_RICCO</name>
<evidence type="ECO:0000313" key="2">
    <source>
        <dbReference type="EMBL" id="EEF28254.1"/>
    </source>
</evidence>
<feature type="compositionally biased region" description="Basic and acidic residues" evidence="1">
    <location>
        <begin position="48"/>
        <end position="72"/>
    </location>
</feature>
<sequence length="83" mass="9763">VKTYTESVQAIFIDRKRQGKHSLDLFRVTKGSCIYTALVKKEKKTSKKEKEKNRKEEEFRTMTNRDKKEKGCTMDTDTTTLNL</sequence>
<dbReference type="Proteomes" id="UP000008311">
    <property type="component" value="Unassembled WGS sequence"/>
</dbReference>
<evidence type="ECO:0000256" key="1">
    <source>
        <dbReference type="SAM" id="MobiDB-lite"/>
    </source>
</evidence>
<proteinExistence type="predicted"/>